<dbReference type="STRING" id="351671.XDD1_2845"/>
<accession>A0A068QUS2</accession>
<evidence type="ECO:0000313" key="5">
    <source>
        <dbReference type="Proteomes" id="UP000324170"/>
    </source>
</evidence>
<dbReference type="HOGENOM" id="CLU_171189_0_0_6"/>
<dbReference type="EMBL" id="FO704550">
    <property type="protein sequence ID" value="CDG19123.1"/>
    <property type="molecule type" value="Genomic_DNA"/>
</dbReference>
<protein>
    <submittedName>
        <fullName evidence="1">Uncharacterized protein</fullName>
    </submittedName>
</protein>
<reference evidence="1 4" key="1">
    <citation type="submission" date="2013-07" db="EMBL/GenBank/DDBJ databases">
        <authorList>
            <person name="Genoscope - CEA"/>
        </authorList>
    </citation>
    <scope>NUCLEOTIDE SEQUENCE [LARGE SCALE GENOMIC DNA]</scope>
    <source>
        <strain evidence="1">FRM16</strain>
        <strain evidence="4">FRM16 / DSM 17909</strain>
    </source>
</reference>
<reference evidence="3 5" key="2">
    <citation type="submission" date="2019-07" db="EMBL/GenBank/DDBJ databases">
        <title>Genomic Encyclopedia of Type Strains, Phase I: the one thousand microbial genomes (KMG-I) project.</title>
        <authorList>
            <person name="Kyrpides N."/>
        </authorList>
    </citation>
    <scope>NUCLEOTIDE SEQUENCE [LARGE SCALE GENOMIC DNA]</scope>
    <source>
        <strain evidence="3 5">DSM 17909</strain>
    </source>
</reference>
<evidence type="ECO:0000313" key="2">
    <source>
        <dbReference type="EMBL" id="CDG19123.1"/>
    </source>
</evidence>
<evidence type="ECO:0000313" key="1">
    <source>
        <dbReference type="EMBL" id="CDG18544.1"/>
    </source>
</evidence>
<dbReference type="EMBL" id="FO704550">
    <property type="protein sequence ID" value="CDG18544.1"/>
    <property type="molecule type" value="Genomic_DNA"/>
</dbReference>
<sequence length="130" mass="14379">MMFKALPLSFLVVALAFGAGWQVNDYYRDSIELEITRAAAETGEQIRHALQAVSSASARQLEEKLEGITHAAPREIRTEVVKPVFTAVCVSPEFVRLYNQTADQIERTLSGKPADTVSGQITETGRNNRK</sequence>
<organism evidence="1 4">
    <name type="scientific">Xenorhabdus doucetiae</name>
    <dbReference type="NCBI Taxonomy" id="351671"/>
    <lineage>
        <taxon>Bacteria</taxon>
        <taxon>Pseudomonadati</taxon>
        <taxon>Pseudomonadota</taxon>
        <taxon>Gammaproteobacteria</taxon>
        <taxon>Enterobacterales</taxon>
        <taxon>Morganellaceae</taxon>
        <taxon>Xenorhabdus</taxon>
    </lineage>
</organism>
<dbReference type="KEGG" id="xdo:XDD1_3433"/>
<evidence type="ECO:0000313" key="3">
    <source>
        <dbReference type="EMBL" id="TYO98383.1"/>
    </source>
</evidence>
<dbReference type="Proteomes" id="UP000324170">
    <property type="component" value="Unassembled WGS sequence"/>
</dbReference>
<dbReference type="Proteomes" id="UP000032721">
    <property type="component" value="Chromosome"/>
</dbReference>
<keyword evidence="5" id="KW-1185">Reference proteome</keyword>
<dbReference type="KEGG" id="xdo:XDD1_2845"/>
<dbReference type="AlphaFoldDB" id="A0A068QUS2"/>
<name>A0A068QUS2_9GAMM</name>
<gene>
    <name evidence="3" type="ORF">LY16_03314</name>
    <name evidence="1" type="ORF">XDD1_2845</name>
    <name evidence="2" type="ORF">XDD1_3433</name>
</gene>
<evidence type="ECO:0000313" key="4">
    <source>
        <dbReference type="Proteomes" id="UP000032721"/>
    </source>
</evidence>
<dbReference type="EMBL" id="VNHN01000082">
    <property type="protein sequence ID" value="TYO98383.1"/>
    <property type="molecule type" value="Genomic_DNA"/>
</dbReference>
<proteinExistence type="predicted"/>